<dbReference type="SUPFAM" id="SSF50044">
    <property type="entry name" value="SH3-domain"/>
    <property type="match status" value="2"/>
</dbReference>
<proteinExistence type="predicted"/>
<keyword evidence="1 2" id="KW-0728">SH3 domain</keyword>
<dbReference type="PANTHER" id="PTHR14167:SF116">
    <property type="entry name" value="CAP, ISOFORM AC"/>
    <property type="match status" value="1"/>
</dbReference>
<feature type="compositionally biased region" description="Low complexity" evidence="3">
    <location>
        <begin position="324"/>
        <end position="344"/>
    </location>
</feature>
<dbReference type="Gene3D" id="2.30.30.40">
    <property type="entry name" value="SH3 Domains"/>
    <property type="match status" value="2"/>
</dbReference>
<reference evidence="5" key="1">
    <citation type="submission" date="2023-10" db="EMBL/GenBank/DDBJ databases">
        <title>Genome assembly of Pristionchus species.</title>
        <authorList>
            <person name="Yoshida K."/>
            <person name="Sommer R.J."/>
        </authorList>
    </citation>
    <scope>NUCLEOTIDE SEQUENCE</scope>
    <source>
        <strain evidence="5">RS0144</strain>
    </source>
</reference>
<feature type="compositionally biased region" description="Low complexity" evidence="3">
    <location>
        <begin position="501"/>
        <end position="518"/>
    </location>
</feature>
<feature type="region of interest" description="Disordered" evidence="3">
    <location>
        <begin position="227"/>
        <end position="358"/>
    </location>
</feature>
<feature type="region of interest" description="Disordered" evidence="3">
    <location>
        <begin position="139"/>
        <end position="166"/>
    </location>
</feature>
<feature type="compositionally biased region" description="Gly residues" evidence="3">
    <location>
        <begin position="311"/>
        <end position="323"/>
    </location>
</feature>
<protein>
    <recommendedName>
        <fullName evidence="4">SH3 domain-containing protein</fullName>
    </recommendedName>
</protein>
<feature type="compositionally biased region" description="Low complexity" evidence="3">
    <location>
        <begin position="298"/>
        <end position="310"/>
    </location>
</feature>
<feature type="compositionally biased region" description="Low complexity" evidence="3">
    <location>
        <begin position="474"/>
        <end position="490"/>
    </location>
</feature>
<dbReference type="InterPro" id="IPR050384">
    <property type="entry name" value="Endophilin_SH3RF"/>
</dbReference>
<dbReference type="AlphaFoldDB" id="A0AAV5U2M9"/>
<dbReference type="PRINTS" id="PR00452">
    <property type="entry name" value="SH3DOMAIN"/>
</dbReference>
<evidence type="ECO:0000256" key="3">
    <source>
        <dbReference type="SAM" id="MobiDB-lite"/>
    </source>
</evidence>
<feature type="non-terminal residue" evidence="5">
    <location>
        <position position="1"/>
    </location>
</feature>
<evidence type="ECO:0000259" key="4">
    <source>
        <dbReference type="PROSITE" id="PS50002"/>
    </source>
</evidence>
<dbReference type="Proteomes" id="UP001432027">
    <property type="component" value="Unassembled WGS sequence"/>
</dbReference>
<evidence type="ECO:0000256" key="1">
    <source>
        <dbReference type="ARBA" id="ARBA00022443"/>
    </source>
</evidence>
<dbReference type="Pfam" id="PF00018">
    <property type="entry name" value="SH3_1"/>
    <property type="match status" value="1"/>
</dbReference>
<feature type="compositionally biased region" description="Low complexity" evidence="3">
    <location>
        <begin position="141"/>
        <end position="153"/>
    </location>
</feature>
<name>A0AAV5U2M9_9BILA</name>
<dbReference type="InterPro" id="IPR001452">
    <property type="entry name" value="SH3_domain"/>
</dbReference>
<dbReference type="PANTHER" id="PTHR14167">
    <property type="entry name" value="SH3 DOMAIN-CONTAINING"/>
    <property type="match status" value="1"/>
</dbReference>
<comment type="caution">
    <text evidence="5">The sequence shown here is derived from an EMBL/GenBank/DDBJ whole genome shotgun (WGS) entry which is preliminary data.</text>
</comment>
<evidence type="ECO:0000313" key="5">
    <source>
        <dbReference type="EMBL" id="GMT00465.1"/>
    </source>
</evidence>
<accession>A0AAV5U2M9</accession>
<evidence type="ECO:0000256" key="2">
    <source>
        <dbReference type="PROSITE-ProRule" id="PRU00192"/>
    </source>
</evidence>
<keyword evidence="6" id="KW-1185">Reference proteome</keyword>
<evidence type="ECO:0000313" key="6">
    <source>
        <dbReference type="Proteomes" id="UP001432027"/>
    </source>
</evidence>
<dbReference type="CDD" id="cd11875">
    <property type="entry name" value="SH3_CD2AP-like_3"/>
    <property type="match status" value="1"/>
</dbReference>
<sequence>SLQSEVPMAGSVAKMVNRLSKVEDPILKITEPKKQFHIVVYEYKSQQADEIDMEVNDIIEIIKTVEDGWNRGKNERTGQIGMYPTNYCEVYRTKPGLSSTGTNKQYISLKKADTPKPIGEIPAAIKRISGMDIMKGKEETPSSLITLPSISSSPPNPPKEEQEKDGREYAKVTFDYVAQHEDELSLKVGQTVWVVNKRTTDSGWYEGEVDGRRGLFPDNFVSLMKPSSGNGSSLSQPPPFPPTTLSSLTSSTPSLSTGPPGRLGDKPPASLPGAISVMPLPPQVPAKPPKNMGGMGNGVSTSTTSTTTSTGGVGWKMGGGGGPSPSMSTSTPSITSTTSATSSSAITLPVTAPSTSPSVVKEEEKEVLKPAFSSFQDKKANLLASLHPSSLNPSIPRPMSKSTTKIDQEGLEAENGDYTAKETPLLSHPTKNRPKVPSGVRRPVSMFPPPPSDFTTSISKDGMTRSEVVTDRPAPIGSSTSLSPSALSISPPLPPKEKDAPSTMVCSSRSSSTGTPTPVHSTNHNSIPEVPLDISQSQWVSRSEYNQLLEKVALLEERLERMERR</sequence>
<dbReference type="PROSITE" id="PS50002">
    <property type="entry name" value="SH3"/>
    <property type="match status" value="2"/>
</dbReference>
<organism evidence="5 6">
    <name type="scientific">Pristionchus entomophagus</name>
    <dbReference type="NCBI Taxonomy" id="358040"/>
    <lineage>
        <taxon>Eukaryota</taxon>
        <taxon>Metazoa</taxon>
        <taxon>Ecdysozoa</taxon>
        <taxon>Nematoda</taxon>
        <taxon>Chromadorea</taxon>
        <taxon>Rhabditida</taxon>
        <taxon>Rhabditina</taxon>
        <taxon>Diplogasteromorpha</taxon>
        <taxon>Diplogasteroidea</taxon>
        <taxon>Neodiplogasteridae</taxon>
        <taxon>Pristionchus</taxon>
    </lineage>
</organism>
<dbReference type="InterPro" id="IPR036028">
    <property type="entry name" value="SH3-like_dom_sf"/>
</dbReference>
<dbReference type="EMBL" id="BTSX01000005">
    <property type="protein sequence ID" value="GMT00465.1"/>
    <property type="molecule type" value="Genomic_DNA"/>
</dbReference>
<dbReference type="SMART" id="SM00326">
    <property type="entry name" value="SH3"/>
    <property type="match status" value="2"/>
</dbReference>
<feature type="region of interest" description="Disordered" evidence="3">
    <location>
        <begin position="386"/>
        <end position="530"/>
    </location>
</feature>
<feature type="domain" description="SH3" evidence="4">
    <location>
        <begin position="165"/>
        <end position="226"/>
    </location>
</feature>
<feature type="domain" description="SH3" evidence="4">
    <location>
        <begin position="32"/>
        <end position="93"/>
    </location>
</feature>
<feature type="compositionally biased region" description="Pro residues" evidence="3">
    <location>
        <begin position="279"/>
        <end position="288"/>
    </location>
</feature>
<dbReference type="Pfam" id="PF07653">
    <property type="entry name" value="SH3_2"/>
    <property type="match status" value="1"/>
</dbReference>
<feature type="compositionally biased region" description="Low complexity" evidence="3">
    <location>
        <begin position="243"/>
        <end position="260"/>
    </location>
</feature>
<gene>
    <name evidence="5" type="ORF">PENTCL1PPCAC_22639</name>
</gene>